<sequence>MRALLLEQHGEQIISQVQDIDGDRLPEGDVTVDVNWSSLNYKDALAITGRGKIVRHFPMVPGIDFAGTVRSSKDPRFSEGQSVVLTGWGVGENHWAAWRSRRASPANGWCRCRKGSTNVRR</sequence>
<dbReference type="InterPro" id="IPR011032">
    <property type="entry name" value="GroES-like_sf"/>
</dbReference>
<dbReference type="Pfam" id="PF08240">
    <property type="entry name" value="ADH_N"/>
    <property type="match status" value="1"/>
</dbReference>
<organism evidence="2 3">
    <name type="scientific">Serratia rubidaea</name>
    <name type="common">Serratia marinorubra</name>
    <dbReference type="NCBI Taxonomy" id="61652"/>
    <lineage>
        <taxon>Bacteria</taxon>
        <taxon>Pseudomonadati</taxon>
        <taxon>Pseudomonadota</taxon>
        <taxon>Gammaproteobacteria</taxon>
        <taxon>Enterobacterales</taxon>
        <taxon>Yersiniaceae</taxon>
        <taxon>Serratia</taxon>
    </lineage>
</organism>
<reference evidence="2 3" key="1">
    <citation type="submission" date="2019-05" db="EMBL/GenBank/DDBJ databases">
        <authorList>
            <consortium name="Pathogen Informatics"/>
        </authorList>
    </citation>
    <scope>NUCLEOTIDE SEQUENCE [LARGE SCALE GENOMIC DNA]</scope>
    <source>
        <strain evidence="2 3">NCTC12971</strain>
    </source>
</reference>
<evidence type="ECO:0000313" key="2">
    <source>
        <dbReference type="EMBL" id="VTP67732.1"/>
    </source>
</evidence>
<accession>A0A4U9HT88</accession>
<dbReference type="EMBL" id="LR590463">
    <property type="protein sequence ID" value="VTP67732.1"/>
    <property type="molecule type" value="Genomic_DNA"/>
</dbReference>
<dbReference type="InterPro" id="IPR013154">
    <property type="entry name" value="ADH-like_N"/>
</dbReference>
<evidence type="ECO:0000259" key="1">
    <source>
        <dbReference type="Pfam" id="PF08240"/>
    </source>
</evidence>
<protein>
    <submittedName>
        <fullName evidence="2">Quinone oxidoreductase YhdH</fullName>
        <ecNumber evidence="2">1.6.5.-</ecNumber>
    </submittedName>
</protein>
<keyword evidence="2" id="KW-0560">Oxidoreductase</keyword>
<dbReference type="EC" id="1.6.5.-" evidence="2"/>
<dbReference type="SUPFAM" id="SSF50129">
    <property type="entry name" value="GroES-like"/>
    <property type="match status" value="1"/>
</dbReference>
<dbReference type="Proteomes" id="UP000307968">
    <property type="component" value="Chromosome"/>
</dbReference>
<dbReference type="AlphaFoldDB" id="A0A4U9HT88"/>
<proteinExistence type="predicted"/>
<dbReference type="GO" id="GO:0016491">
    <property type="term" value="F:oxidoreductase activity"/>
    <property type="evidence" value="ECO:0007669"/>
    <property type="project" value="UniProtKB-KW"/>
</dbReference>
<gene>
    <name evidence="2" type="primary">yhdH_1</name>
    <name evidence="2" type="ORF">NCTC12971_05257</name>
</gene>
<feature type="domain" description="Alcohol dehydrogenase-like N-terminal" evidence="1">
    <location>
        <begin position="27"/>
        <end position="88"/>
    </location>
</feature>
<evidence type="ECO:0000313" key="3">
    <source>
        <dbReference type="Proteomes" id="UP000307968"/>
    </source>
</evidence>
<name>A0A4U9HT88_SERRU</name>
<dbReference type="Gene3D" id="3.90.180.10">
    <property type="entry name" value="Medium-chain alcohol dehydrogenases, catalytic domain"/>
    <property type="match status" value="1"/>
</dbReference>